<comment type="caution">
    <text evidence="1">The sequence shown here is derived from an EMBL/GenBank/DDBJ whole genome shotgun (WGS) entry which is preliminary data.</text>
</comment>
<evidence type="ECO:0000313" key="2">
    <source>
        <dbReference type="Proteomes" id="UP000828251"/>
    </source>
</evidence>
<evidence type="ECO:0000313" key="1">
    <source>
        <dbReference type="EMBL" id="KAH1032976.1"/>
    </source>
</evidence>
<protein>
    <recommendedName>
        <fullName evidence="3">RNase H type-1 domain-containing protein</fullName>
    </recommendedName>
</protein>
<accession>A0A9D3ZGQ4</accession>
<proteinExistence type="predicted"/>
<keyword evidence="2" id="KW-1185">Reference proteome</keyword>
<evidence type="ECO:0008006" key="3">
    <source>
        <dbReference type="Google" id="ProtNLM"/>
    </source>
</evidence>
<dbReference type="OrthoDB" id="980507at2759"/>
<reference evidence="1 2" key="1">
    <citation type="journal article" date="2021" name="Plant Biotechnol. J.">
        <title>Multi-omics assisted identification of the key and species-specific regulatory components of drought-tolerant mechanisms in Gossypium stocksii.</title>
        <authorList>
            <person name="Yu D."/>
            <person name="Ke L."/>
            <person name="Zhang D."/>
            <person name="Wu Y."/>
            <person name="Sun Y."/>
            <person name="Mei J."/>
            <person name="Sun J."/>
            <person name="Sun Y."/>
        </authorList>
    </citation>
    <scope>NUCLEOTIDE SEQUENCE [LARGE SCALE GENOMIC DNA]</scope>
    <source>
        <strain evidence="2">cv. E1</strain>
        <tissue evidence="1">Leaf</tissue>
    </source>
</reference>
<dbReference type="Proteomes" id="UP000828251">
    <property type="component" value="Unassembled WGS sequence"/>
</dbReference>
<sequence>MLRQVAWGYKHIRIQMDKVANALSSDVTVDSGISVLRRVKRLLRTEGQWNIKYVNRECNLIANHLAKHSLSWKAPLQLLEAPPASIATSIQHDKAFRFS</sequence>
<gene>
    <name evidence="1" type="ORF">J1N35_045150</name>
</gene>
<name>A0A9D3ZGQ4_9ROSI</name>
<dbReference type="AlphaFoldDB" id="A0A9D3ZGQ4"/>
<organism evidence="1 2">
    <name type="scientific">Gossypium stocksii</name>
    <dbReference type="NCBI Taxonomy" id="47602"/>
    <lineage>
        <taxon>Eukaryota</taxon>
        <taxon>Viridiplantae</taxon>
        <taxon>Streptophyta</taxon>
        <taxon>Embryophyta</taxon>
        <taxon>Tracheophyta</taxon>
        <taxon>Spermatophyta</taxon>
        <taxon>Magnoliopsida</taxon>
        <taxon>eudicotyledons</taxon>
        <taxon>Gunneridae</taxon>
        <taxon>Pentapetalae</taxon>
        <taxon>rosids</taxon>
        <taxon>malvids</taxon>
        <taxon>Malvales</taxon>
        <taxon>Malvaceae</taxon>
        <taxon>Malvoideae</taxon>
        <taxon>Gossypium</taxon>
    </lineage>
</organism>
<dbReference type="EMBL" id="JAIQCV010000013">
    <property type="protein sequence ID" value="KAH1032976.1"/>
    <property type="molecule type" value="Genomic_DNA"/>
</dbReference>